<gene>
    <name evidence="2" type="ORF">EDD54_0634</name>
</gene>
<comment type="caution">
    <text evidence="2">The sequence shown here is derived from an EMBL/GenBank/DDBJ whole genome shotgun (WGS) entry which is preliminary data.</text>
</comment>
<dbReference type="RefSeq" id="WP_126536652.1">
    <property type="nucleotide sequence ID" value="NZ_BSPM01000008.1"/>
</dbReference>
<feature type="signal peptide" evidence="1">
    <location>
        <begin position="1"/>
        <end position="26"/>
    </location>
</feature>
<protein>
    <submittedName>
        <fullName evidence="2">Uncharacterized protein</fullName>
    </submittedName>
</protein>
<evidence type="ECO:0000313" key="2">
    <source>
        <dbReference type="EMBL" id="TDP86753.1"/>
    </source>
</evidence>
<sequence>MTYFTRFRQVVCAAAVLGASALPAAAITDTKFTYSTEQTGFLTISPMDFAPDGSNSAANPWFVSWTGMSLTGDGCFETGVNLPQGARITEIRVWYRKKVYFHFLSTKLVDGSSTNIALKSVPGDGTTERRSFGAAPEAETIVDNRSRMYGLGICVAPGETFHGARIIYKYTSAGD</sequence>
<dbReference type="EMBL" id="SNXY01000006">
    <property type="protein sequence ID" value="TDP86753.1"/>
    <property type="molecule type" value="Genomic_DNA"/>
</dbReference>
<accession>A0A4R6RJP7</accession>
<dbReference type="AlphaFoldDB" id="A0A4R6RJP7"/>
<dbReference type="Proteomes" id="UP000294547">
    <property type="component" value="Unassembled WGS sequence"/>
</dbReference>
<evidence type="ECO:0000256" key="1">
    <source>
        <dbReference type="SAM" id="SignalP"/>
    </source>
</evidence>
<keyword evidence="3" id="KW-1185">Reference proteome</keyword>
<name>A0A4R6RJP7_9HYPH</name>
<keyword evidence="1" id="KW-0732">Signal</keyword>
<organism evidence="2 3">
    <name type="scientific">Oharaeibacter diazotrophicus</name>
    <dbReference type="NCBI Taxonomy" id="1920512"/>
    <lineage>
        <taxon>Bacteria</taxon>
        <taxon>Pseudomonadati</taxon>
        <taxon>Pseudomonadota</taxon>
        <taxon>Alphaproteobacteria</taxon>
        <taxon>Hyphomicrobiales</taxon>
        <taxon>Pleomorphomonadaceae</taxon>
        <taxon>Oharaeibacter</taxon>
    </lineage>
</organism>
<proteinExistence type="predicted"/>
<feature type="chain" id="PRO_5020545250" evidence="1">
    <location>
        <begin position="27"/>
        <end position="175"/>
    </location>
</feature>
<reference evidence="2 3" key="1">
    <citation type="submission" date="2019-03" db="EMBL/GenBank/DDBJ databases">
        <title>Genomic Encyclopedia of Type Strains, Phase IV (KMG-IV): sequencing the most valuable type-strain genomes for metagenomic binning, comparative biology and taxonomic classification.</title>
        <authorList>
            <person name="Goeker M."/>
        </authorList>
    </citation>
    <scope>NUCLEOTIDE SEQUENCE [LARGE SCALE GENOMIC DNA]</scope>
    <source>
        <strain evidence="2 3">DSM 102969</strain>
    </source>
</reference>
<evidence type="ECO:0000313" key="3">
    <source>
        <dbReference type="Proteomes" id="UP000294547"/>
    </source>
</evidence>